<dbReference type="Gene3D" id="2.10.109.10">
    <property type="entry name" value="Umud Fragment, subunit A"/>
    <property type="match status" value="1"/>
</dbReference>
<dbReference type="PROSITE" id="PS00501">
    <property type="entry name" value="SPASE_I_1"/>
    <property type="match status" value="1"/>
</dbReference>
<evidence type="ECO:0000313" key="11">
    <source>
        <dbReference type="EMBL" id="MCB8609318.1"/>
    </source>
</evidence>
<evidence type="ECO:0000256" key="4">
    <source>
        <dbReference type="ARBA" id="ARBA00013208"/>
    </source>
</evidence>
<keyword evidence="8" id="KW-0812">Transmembrane</keyword>
<dbReference type="InterPro" id="IPR019758">
    <property type="entry name" value="Pept_S26A_signal_pept_1_CS"/>
</dbReference>
<dbReference type="GO" id="GO:0006465">
    <property type="term" value="P:signal peptide processing"/>
    <property type="evidence" value="ECO:0007669"/>
    <property type="project" value="InterPro"/>
</dbReference>
<evidence type="ECO:0000256" key="8">
    <source>
        <dbReference type="RuleBase" id="RU003993"/>
    </source>
</evidence>
<dbReference type="PANTHER" id="PTHR43390">
    <property type="entry name" value="SIGNAL PEPTIDASE I"/>
    <property type="match status" value="1"/>
</dbReference>
<dbReference type="Pfam" id="PF10502">
    <property type="entry name" value="Peptidase_S26"/>
    <property type="match status" value="1"/>
</dbReference>
<evidence type="ECO:0000256" key="5">
    <source>
        <dbReference type="ARBA" id="ARBA00022670"/>
    </source>
</evidence>
<dbReference type="PANTHER" id="PTHR43390:SF1">
    <property type="entry name" value="CHLOROPLAST PROCESSING PEPTIDASE"/>
    <property type="match status" value="1"/>
</dbReference>
<dbReference type="CDD" id="cd06530">
    <property type="entry name" value="S26_SPase_I"/>
    <property type="match status" value="1"/>
</dbReference>
<dbReference type="PRINTS" id="PR00727">
    <property type="entry name" value="LEADERPTASE"/>
</dbReference>
<dbReference type="AlphaFoldDB" id="A0AAW4VJJ2"/>
<evidence type="ECO:0000313" key="12">
    <source>
        <dbReference type="Proteomes" id="UP001198439"/>
    </source>
</evidence>
<evidence type="ECO:0000256" key="6">
    <source>
        <dbReference type="ARBA" id="ARBA00022801"/>
    </source>
</evidence>
<dbReference type="InterPro" id="IPR019533">
    <property type="entry name" value="Peptidase_S26"/>
</dbReference>
<evidence type="ECO:0000256" key="1">
    <source>
        <dbReference type="ARBA" id="ARBA00000677"/>
    </source>
</evidence>
<evidence type="ECO:0000259" key="10">
    <source>
        <dbReference type="Pfam" id="PF10502"/>
    </source>
</evidence>
<dbReference type="PROSITE" id="PS00761">
    <property type="entry name" value="SPASE_I_3"/>
    <property type="match status" value="1"/>
</dbReference>
<dbReference type="PROSITE" id="PS00760">
    <property type="entry name" value="SPASE_I_2"/>
    <property type="match status" value="1"/>
</dbReference>
<proteinExistence type="inferred from homology"/>
<dbReference type="GO" id="GO:0009003">
    <property type="term" value="F:signal peptidase activity"/>
    <property type="evidence" value="ECO:0007669"/>
    <property type="project" value="UniProtKB-EC"/>
</dbReference>
<feature type="transmembrane region" description="Helical" evidence="8">
    <location>
        <begin position="12"/>
        <end position="30"/>
    </location>
</feature>
<feature type="active site" evidence="7">
    <location>
        <position position="76"/>
    </location>
</feature>
<organism evidence="11 12">
    <name type="scientific">Faecalibacillus faecis</name>
    <dbReference type="NCBI Taxonomy" id="1982628"/>
    <lineage>
        <taxon>Bacteria</taxon>
        <taxon>Bacillati</taxon>
        <taxon>Bacillota</taxon>
        <taxon>Erysipelotrichia</taxon>
        <taxon>Erysipelotrichales</taxon>
        <taxon>Coprobacillaceae</taxon>
        <taxon>Faecalibacillus</taxon>
    </lineage>
</organism>
<keyword evidence="8" id="KW-0472">Membrane</keyword>
<dbReference type="NCBIfam" id="TIGR02227">
    <property type="entry name" value="sigpep_I_bact"/>
    <property type="match status" value="1"/>
</dbReference>
<comment type="caution">
    <text evidence="11">The sequence shown here is derived from an EMBL/GenBank/DDBJ whole genome shotgun (WGS) entry which is preliminary data.</text>
</comment>
<dbReference type="GO" id="GO:0005886">
    <property type="term" value="C:plasma membrane"/>
    <property type="evidence" value="ECO:0007669"/>
    <property type="project" value="UniProtKB-SubCell"/>
</dbReference>
<comment type="catalytic activity">
    <reaction evidence="1 8">
        <text>Cleavage of hydrophobic, N-terminal signal or leader sequences from secreted and periplasmic proteins.</text>
        <dbReference type="EC" id="3.4.21.89"/>
    </reaction>
</comment>
<protein>
    <recommendedName>
        <fullName evidence="4 8">Signal peptidase I</fullName>
        <ecNumber evidence="4 8">3.4.21.89</ecNumber>
    </recommendedName>
</protein>
<dbReference type="EMBL" id="JAJDKZ010000003">
    <property type="protein sequence ID" value="MCB8609318.1"/>
    <property type="molecule type" value="Genomic_DNA"/>
</dbReference>
<evidence type="ECO:0000256" key="9">
    <source>
        <dbReference type="RuleBase" id="RU362042"/>
    </source>
</evidence>
<reference evidence="11" key="1">
    <citation type="submission" date="2021-10" db="EMBL/GenBank/DDBJ databases">
        <title>Collection of gut derived symbiotic bacterial strains cultured from healthy donors.</title>
        <authorList>
            <person name="Lin H."/>
            <person name="Littmann E."/>
            <person name="Kohout C."/>
            <person name="Pamer E.G."/>
        </authorList>
    </citation>
    <scope>NUCLEOTIDE SEQUENCE</scope>
    <source>
        <strain evidence="11">DFI.4.48</strain>
    </source>
</reference>
<dbReference type="InterPro" id="IPR036286">
    <property type="entry name" value="LexA/Signal_pep-like_sf"/>
</dbReference>
<feature type="domain" description="Peptidase S26" evidence="10">
    <location>
        <begin position="11"/>
        <end position="167"/>
    </location>
</feature>
<evidence type="ECO:0000256" key="2">
    <source>
        <dbReference type="ARBA" id="ARBA00004401"/>
    </source>
</evidence>
<comment type="similarity">
    <text evidence="3 9">Belongs to the peptidase S26 family.</text>
</comment>
<dbReference type="InterPro" id="IPR019757">
    <property type="entry name" value="Pept_S26A_signal_pept_1_Lys-AS"/>
</dbReference>
<dbReference type="InterPro" id="IPR000223">
    <property type="entry name" value="Pept_S26A_signal_pept_1"/>
</dbReference>
<dbReference type="GO" id="GO:0004252">
    <property type="term" value="F:serine-type endopeptidase activity"/>
    <property type="evidence" value="ECO:0007669"/>
    <property type="project" value="InterPro"/>
</dbReference>
<name>A0AAW4VJJ2_9FIRM</name>
<dbReference type="SUPFAM" id="SSF51306">
    <property type="entry name" value="LexA/Signal peptidase"/>
    <property type="match status" value="1"/>
</dbReference>
<comment type="subcellular location">
    <subcellularLocation>
        <location evidence="2">Cell membrane</location>
        <topology evidence="2">Single-pass type II membrane protein</topology>
    </subcellularLocation>
    <subcellularLocation>
        <location evidence="9">Membrane</location>
        <topology evidence="9">Single-pass type II membrane protein</topology>
    </subcellularLocation>
</comment>
<accession>A0AAW4VJJ2</accession>
<keyword evidence="6 8" id="KW-0378">Hydrolase</keyword>
<feature type="active site" evidence="7">
    <location>
        <position position="36"/>
    </location>
</feature>
<dbReference type="Proteomes" id="UP001198439">
    <property type="component" value="Unassembled WGS sequence"/>
</dbReference>
<evidence type="ECO:0000256" key="3">
    <source>
        <dbReference type="ARBA" id="ARBA00009370"/>
    </source>
</evidence>
<dbReference type="EC" id="3.4.21.89" evidence="4 8"/>
<evidence type="ECO:0000256" key="7">
    <source>
        <dbReference type="PIRSR" id="PIRSR600223-1"/>
    </source>
</evidence>
<keyword evidence="8" id="KW-1133">Transmembrane helix</keyword>
<sequence length="177" mass="20708">MNKKRIKDVIEFLIVCMGVTFVFRFAIMPIKVDGSSMYPTLQDHDYAFMSRIDLNHIERFDIVTLNCKKLGNIIIKRVIGLPGEKIVYKDDQLYINDEKIEEAFLDISYIEQVKKDYNISCFTEDFEYTIGDDEIFVLGDNRLNSLDSRLLGCFKEKDILSKKGFVLFPFKNMKEVD</sequence>
<dbReference type="InterPro" id="IPR019756">
    <property type="entry name" value="Pept_S26A_signal_pept_1_Ser-AS"/>
</dbReference>
<gene>
    <name evidence="11" type="primary">lepB</name>
    <name evidence="11" type="ORF">LJD69_01755</name>
</gene>
<keyword evidence="5 8" id="KW-0645">Protease</keyword>